<organism evidence="5 6">
    <name type="scientific">Sphingobacterium bambusae</name>
    <dbReference type="NCBI Taxonomy" id="662858"/>
    <lineage>
        <taxon>Bacteria</taxon>
        <taxon>Pseudomonadati</taxon>
        <taxon>Bacteroidota</taxon>
        <taxon>Sphingobacteriia</taxon>
        <taxon>Sphingobacteriales</taxon>
        <taxon>Sphingobacteriaceae</taxon>
        <taxon>Sphingobacterium</taxon>
    </lineage>
</organism>
<dbReference type="RefSeq" id="WP_320183897.1">
    <property type="nucleotide sequence ID" value="NZ_CP138332.1"/>
</dbReference>
<dbReference type="Pfam" id="PF13637">
    <property type="entry name" value="Ank_4"/>
    <property type="match status" value="1"/>
</dbReference>
<feature type="chain" id="PRO_5047148766" evidence="4">
    <location>
        <begin position="20"/>
        <end position="500"/>
    </location>
</feature>
<protein>
    <submittedName>
        <fullName evidence="5">Ankyrin repeat domain-containing protein</fullName>
    </submittedName>
</protein>
<feature type="signal peptide" evidence="4">
    <location>
        <begin position="1"/>
        <end position="19"/>
    </location>
</feature>
<keyword evidence="6" id="KW-1185">Reference proteome</keyword>
<feature type="repeat" description="ANK" evidence="3">
    <location>
        <begin position="324"/>
        <end position="356"/>
    </location>
</feature>
<evidence type="ECO:0000256" key="3">
    <source>
        <dbReference type="PROSITE-ProRule" id="PRU00023"/>
    </source>
</evidence>
<comment type="caution">
    <text evidence="5">The sequence shown here is derived from an EMBL/GenBank/DDBJ whole genome shotgun (WGS) entry which is preliminary data.</text>
</comment>
<dbReference type="PANTHER" id="PTHR24198">
    <property type="entry name" value="ANKYRIN REPEAT AND PROTEIN KINASE DOMAIN-CONTAINING PROTEIN"/>
    <property type="match status" value="1"/>
</dbReference>
<keyword evidence="2 3" id="KW-0040">ANK repeat</keyword>
<evidence type="ECO:0000313" key="6">
    <source>
        <dbReference type="Proteomes" id="UP001597525"/>
    </source>
</evidence>
<keyword evidence="4" id="KW-0732">Signal</keyword>
<feature type="repeat" description="ANK" evidence="3">
    <location>
        <begin position="441"/>
        <end position="474"/>
    </location>
</feature>
<gene>
    <name evidence="5" type="ORF">ACFS7Y_01840</name>
</gene>
<dbReference type="PROSITE" id="PS50297">
    <property type="entry name" value="ANK_REP_REGION"/>
    <property type="match status" value="5"/>
</dbReference>
<evidence type="ECO:0000256" key="2">
    <source>
        <dbReference type="ARBA" id="ARBA00023043"/>
    </source>
</evidence>
<evidence type="ECO:0000313" key="5">
    <source>
        <dbReference type="EMBL" id="MFD2966105.1"/>
    </source>
</evidence>
<dbReference type="Proteomes" id="UP001597525">
    <property type="component" value="Unassembled WGS sequence"/>
</dbReference>
<dbReference type="EMBL" id="JBHUPB010000003">
    <property type="protein sequence ID" value="MFD2966105.1"/>
    <property type="molecule type" value="Genomic_DNA"/>
</dbReference>
<feature type="repeat" description="ANK" evidence="3">
    <location>
        <begin position="291"/>
        <end position="323"/>
    </location>
</feature>
<dbReference type="InterPro" id="IPR002110">
    <property type="entry name" value="Ankyrin_rpt"/>
</dbReference>
<accession>A0ABW6B976</accession>
<dbReference type="Gene3D" id="1.25.40.20">
    <property type="entry name" value="Ankyrin repeat-containing domain"/>
    <property type="match status" value="3"/>
</dbReference>
<reference evidence="6" key="1">
    <citation type="journal article" date="2019" name="Int. J. Syst. Evol. Microbiol.">
        <title>The Global Catalogue of Microorganisms (GCM) 10K type strain sequencing project: providing services to taxonomists for standard genome sequencing and annotation.</title>
        <authorList>
            <consortium name="The Broad Institute Genomics Platform"/>
            <consortium name="The Broad Institute Genome Sequencing Center for Infectious Disease"/>
            <person name="Wu L."/>
            <person name="Ma J."/>
        </authorList>
    </citation>
    <scope>NUCLEOTIDE SEQUENCE [LARGE SCALE GENOMIC DNA]</scope>
    <source>
        <strain evidence="6">KCTC 22814</strain>
    </source>
</reference>
<dbReference type="PROSITE" id="PS50088">
    <property type="entry name" value="ANK_REPEAT"/>
    <property type="match status" value="6"/>
</dbReference>
<name>A0ABW6B976_9SPHI</name>
<feature type="repeat" description="ANK" evidence="3">
    <location>
        <begin position="258"/>
        <end position="290"/>
    </location>
</feature>
<dbReference type="SMART" id="SM00248">
    <property type="entry name" value="ANK"/>
    <property type="match status" value="10"/>
</dbReference>
<keyword evidence="1" id="KW-0677">Repeat</keyword>
<proteinExistence type="predicted"/>
<dbReference type="InterPro" id="IPR036770">
    <property type="entry name" value="Ankyrin_rpt-contain_sf"/>
</dbReference>
<evidence type="ECO:0000256" key="4">
    <source>
        <dbReference type="SAM" id="SignalP"/>
    </source>
</evidence>
<sequence length="500" mass="53638">MIKKFILSALLLASLSGKAQNSTLLTADFWKSNPTLVQVKAEIEKGNSPSTPNAASFDPVTMAIMNKASNDVIKFLIEQDGNSVTKKTHHSRSYLHWAASSGNLELVQYLIEKGSDVHYQDSHGDAITAYAASSGNKNTAIFDALFKAGVDPKQTYSDGATLLMLAVATDKDLSISDYFVSKGLSLDAKDALGRTAADYAAKLGDTALMEKLATRGVKPTNQALFFATQGSRQSSNGLETYKYLVETLKLDPKATNKDGATILHALVRRPNMEIVNYFIGKGVDLSKADREGNTILINAAAGHDAKLVELLLSKDKQVNARNEKGESALTKAVANGSSEVVALLLKNGADVKVLDKDDNNLAYYWFSSFREAGAGGGPRGPQATGNDFEEKLAILKQNGLSVTEAQKNGSSLFHVAVAKENINLIKKASELGADVNAQDSEGTTALHKAALIAKDDTMLKALLACGAKKELKTEFDETAYDLAKDNEFLTSNQVSVDFLK</sequence>
<feature type="repeat" description="ANK" evidence="3">
    <location>
        <begin position="408"/>
        <end position="440"/>
    </location>
</feature>
<feature type="repeat" description="ANK" evidence="3">
    <location>
        <begin position="90"/>
        <end position="122"/>
    </location>
</feature>
<dbReference type="Pfam" id="PF12796">
    <property type="entry name" value="Ank_2"/>
    <property type="match status" value="3"/>
</dbReference>
<evidence type="ECO:0000256" key="1">
    <source>
        <dbReference type="ARBA" id="ARBA00022737"/>
    </source>
</evidence>
<dbReference type="PANTHER" id="PTHR24198:SF165">
    <property type="entry name" value="ANKYRIN REPEAT-CONTAINING PROTEIN-RELATED"/>
    <property type="match status" value="1"/>
</dbReference>
<dbReference type="SUPFAM" id="SSF48403">
    <property type="entry name" value="Ankyrin repeat"/>
    <property type="match status" value="2"/>
</dbReference>